<protein>
    <submittedName>
        <fullName evidence="2">Uncharacterized protein</fullName>
    </submittedName>
</protein>
<dbReference type="EMBL" id="CACVKT020003326">
    <property type="protein sequence ID" value="CAC5383054.1"/>
    <property type="molecule type" value="Genomic_DNA"/>
</dbReference>
<sequence length="280" mass="32203">MWHDHSDILNHSYVNFMTTILYDAANFMTDNEYQTLARTTSTTNVQSIVEKPQLYILGRSVLTKICYRNTSENNHQKTVWLPFPQFSCTSTRSLQDCKYKNQFYVNKKKDHLEAYGELLKTTTNRKPGWIIDNTIIRYNAQQNSDDRSDSFAKARLNHQSPSDILDDLSTTEEPTMQDNEQEVEDPALILYDEESCSNQEEQTSILSDILPEQNKCPPIQESGKNMVTLTAEVHYAFEPCSGKKTPLDLAVQLLGKTPEVLECIKYKGLKQNHPLMHPSR</sequence>
<accession>A0A6J8BJM9</accession>
<evidence type="ECO:0000313" key="3">
    <source>
        <dbReference type="Proteomes" id="UP000507470"/>
    </source>
</evidence>
<name>A0A6J8BJM9_MYTCO</name>
<feature type="region of interest" description="Disordered" evidence="1">
    <location>
        <begin position="161"/>
        <end position="181"/>
    </location>
</feature>
<reference evidence="2 3" key="1">
    <citation type="submission" date="2020-06" db="EMBL/GenBank/DDBJ databases">
        <authorList>
            <person name="Li R."/>
            <person name="Bekaert M."/>
        </authorList>
    </citation>
    <scope>NUCLEOTIDE SEQUENCE [LARGE SCALE GENOMIC DNA]</scope>
    <source>
        <strain evidence="3">wild</strain>
    </source>
</reference>
<dbReference type="Proteomes" id="UP000507470">
    <property type="component" value="Unassembled WGS sequence"/>
</dbReference>
<proteinExistence type="predicted"/>
<organism evidence="2 3">
    <name type="scientific">Mytilus coruscus</name>
    <name type="common">Sea mussel</name>
    <dbReference type="NCBI Taxonomy" id="42192"/>
    <lineage>
        <taxon>Eukaryota</taxon>
        <taxon>Metazoa</taxon>
        <taxon>Spiralia</taxon>
        <taxon>Lophotrochozoa</taxon>
        <taxon>Mollusca</taxon>
        <taxon>Bivalvia</taxon>
        <taxon>Autobranchia</taxon>
        <taxon>Pteriomorphia</taxon>
        <taxon>Mytilida</taxon>
        <taxon>Mytiloidea</taxon>
        <taxon>Mytilidae</taxon>
        <taxon>Mytilinae</taxon>
        <taxon>Mytilus</taxon>
    </lineage>
</organism>
<evidence type="ECO:0000256" key="1">
    <source>
        <dbReference type="SAM" id="MobiDB-lite"/>
    </source>
</evidence>
<dbReference type="AlphaFoldDB" id="A0A6J8BJM9"/>
<gene>
    <name evidence="2" type="ORF">MCOR_18832</name>
</gene>
<evidence type="ECO:0000313" key="2">
    <source>
        <dbReference type="EMBL" id="CAC5383054.1"/>
    </source>
</evidence>
<keyword evidence="3" id="KW-1185">Reference proteome</keyword>
<dbReference type="OrthoDB" id="5980153at2759"/>